<dbReference type="Proteomes" id="UP000831156">
    <property type="component" value="Chromosome 13"/>
</dbReference>
<feature type="compositionally biased region" description="Low complexity" evidence="1">
    <location>
        <begin position="1371"/>
        <end position="1389"/>
    </location>
</feature>
<dbReference type="PANTHER" id="PTHR23253:SF78">
    <property type="entry name" value="EUKARYOTIC TRANSLATION INITIATION FACTOR 4G1, ISOFORM B-RELATED"/>
    <property type="match status" value="1"/>
</dbReference>
<feature type="compositionally biased region" description="Low complexity" evidence="1">
    <location>
        <begin position="2561"/>
        <end position="2584"/>
    </location>
</feature>
<evidence type="ECO:0000256" key="1">
    <source>
        <dbReference type="SAM" id="MobiDB-lite"/>
    </source>
</evidence>
<dbReference type="EMBL" id="LT969436">
    <property type="protein sequence ID" value="SOV18164.1"/>
    <property type="molecule type" value="Genomic_DNA"/>
</dbReference>
<gene>
    <name evidence="2" type="ORF">PGABG01_1357500</name>
</gene>
<accession>A0ABY1USN9</accession>
<reference evidence="2" key="1">
    <citation type="submission" date="2016-09" db="EMBL/GenBank/DDBJ databases">
        <authorList>
            <consortium name="Pathogen Informatics"/>
            <person name="Sun Q."/>
            <person name="Inoue M."/>
        </authorList>
    </citation>
    <scope>NUCLEOTIDE SEQUENCE</scope>
</reference>
<evidence type="ECO:0000313" key="3">
    <source>
        <dbReference type="Proteomes" id="UP000831156"/>
    </source>
</evidence>
<name>A0ABY1USN9_9APIC</name>
<dbReference type="PANTHER" id="PTHR23253">
    <property type="entry name" value="EUKARYOTIC TRANSLATION INITIATION FACTOR 4 GAMMA"/>
    <property type="match status" value="1"/>
</dbReference>
<proteinExistence type="predicted"/>
<organism evidence="2 3">
    <name type="scientific">Plasmodium gaboni</name>
    <dbReference type="NCBI Taxonomy" id="647221"/>
    <lineage>
        <taxon>Eukaryota</taxon>
        <taxon>Sar</taxon>
        <taxon>Alveolata</taxon>
        <taxon>Apicomplexa</taxon>
        <taxon>Aconoidasida</taxon>
        <taxon>Haemosporida</taxon>
        <taxon>Plasmodiidae</taxon>
        <taxon>Plasmodium</taxon>
        <taxon>Plasmodium (Laverania)</taxon>
    </lineage>
</organism>
<feature type="region of interest" description="Disordered" evidence="1">
    <location>
        <begin position="2558"/>
        <end position="2584"/>
    </location>
</feature>
<keyword evidence="3" id="KW-1185">Reference proteome</keyword>
<feature type="region of interest" description="Disordered" evidence="1">
    <location>
        <begin position="1371"/>
        <end position="1390"/>
    </location>
</feature>
<protein>
    <submittedName>
        <fullName evidence="2">Uncharacterized protein</fullName>
    </submittedName>
</protein>
<evidence type="ECO:0000313" key="2">
    <source>
        <dbReference type="EMBL" id="SOV18164.1"/>
    </source>
</evidence>
<sequence>MKNLKLYRCKILTDIYVQKKELEEYLNILYYLDHSNKDFIENLKIFIFDEFYNIQDDNENEGEEINSNDNCVNDKEVEIYSTTEEKILLNNKILEYKKSFENKMIYNKVNNEMRYYEIFIFYNNKFHDDIIYNSIGLEICECAYNMNIMEHSKEILILSSHEDYKNLEDIKSVDNEKFTNDEKFMNNMYMIDDKKAQNNMNIYYPYNNKTEHKKIKKILMSLQINDINNFSGTLLKFPLRINVGKMHMCDKIIMATIDCMLFMNNIKNIDIEMNDSSIYNFEKTKKFINISPSFYSEEENIDLYKDISYISVEYTHEELCTEYILYNKNLNNNNNKNDNDFYKNNEIIFIYTTSDMYEIQKYYDKKKENIEFISLFNNNIFFIKCMDTLPIYIKSYDSNKIDNIKNNLFCSNDISELICNEYIVFLMLLRELNKFNSAYDYFSYFPPLYILEPSKFDIISYLLYEKLFDEKKRLKLFFNKYNMQWLDFNECLFLSSELKYLIDDNTLYDIIKYSDVKNIFYFDDKLKHALYYYLNDLCKEKKNYERIIKIVSNSLIYIDDIPDNLVSICKNVNEEEKLRGNITKKATSNNSNNNNNNNINNSSYNTFISTNDNNDNCVSGRSLKNENRFFLDIIVDNLKYMKYEKCLNILCHMLQLNDECIDNCLRNYYCIPNEMKKLKKIDELIYPIDEVYYYKFNQEKYSINIEENKMNDNFKYEKKQMIDYIDKENLISLDFMNLIGKQKLNNLKVWGLKIIEEDYKFNDNINDILYDLNKLYFSTNIYENKLKILNKIISRIEKNIHYLKDSYILEKLKDTFFLPVYRNKTMNIDSQVNKKTIKDNVTNMIGCEQSLCDDKMIIQIDSYHIINDDIKNNDLVNGNNIVNDDITKDDDIKNNDIANDDVTNDDIKNNDISNDDVTNGNITNGDIKKNNILNNDTNNYNGNNDIYEDSEYNYSHNNNNNIKNLVQISPTFSNKSIINNNSNNNIRKYYIESSSLLNNKNKKNGYNNFIKIADSYDKKYYNLLFLIKICYSTENIIMSSELCELLDIYKKPSIKDILSHMNLLTRNFKNNYMQNMFKVYDFIYEYFENYIVENILNGNNSTIFKNKKDSPKDNINSYNNNNSHNNNSEGHNTIMSNSSNEIYIEQLHIGEHEKLIHFLQNNNYLYIKNKLWNPKDVYYHLKNISFNIFLCDLPKLYRIKYPNMLKLSGIQSKLFHSKIISILNKIKNKIEMKYKKMVECNKFNKETNKLCKKQLNNSDCNSITHNQYVNEKKDEALLQLTGLLRMSYMNTINLIDISICDNINGTKSMNKDELYYNEENNISSGNKKGNMSIEKRKLTCKCFDNIYLPNNKYILIKKQECVYIKKAISHNNNNKKNNNNNNNNSNNSNYVRNDYNIVHKDIKECIIHLLDITKAQKENKENTESNHIKDSKENINYQPNTKYNINNNNNNNSNNNNNKFINNLNNKKNAKIIKNKIEIFKKNQELSFKKINPYNLKSPIEKIKSEALNKVNPLTYNINKKKNKDTDPSLIGYIEKKKQTSEIKKKKISLPIKKNDKLNLSSIQSCKNDIIKNKNRINHCNGNINNEACSISEKRIRKIIYSNTNISTDKKIEKKRNELNETRLFKDIKNLIYFLDDIGCFDIKFILDKRIFNNTYEDIPKKFLKRSCLHLYIKFKKEIYTNLLINKNEMNKYIDIYNISTMNTYTCDESGISESLKSCNDLICLYLFKHFSYILDYLLLLNGNNISEWYKLKKEEYKNDNLKENHSIYISKENDINQEDVQINSNHYTSNEDNQTYKQVDKKYTYQNMDSKKQDCEEKYIIYKRKNVSLNEKDKILMKNILLYDRFDNIGRVKKSTFNLSYIKKKKNNILVKERNRNIEKRKEVIKMKILDDNIIEMNQSPNIKENEKMNESENMNSNDEEIYDISNLEKKKINEEKEEEEENNGEKIICIRMYNKNKIPLLKIVEKAFLECKKFNENFLIFSKNIIKIDFIKIFEKDERAEIITNLGISMSENHFYLRQKFYNSIKNLYPNNLNNIGDKINIYNDNINNNNIINSNSSNNINENYNNHTINSKEQKLEIFLQCQIYNGNKSSRWIIGLLENTCISICFEHYQIFRKYYLFHNLNIISNIESLPMHIKINVLNNTFSNLKKTFRDDENVSCIVKNVSILYIHFLKLAYRNTVKKILKHDTSKILYKHKDKWIKKKKKINLNKNNNNNELSTISECIEYKNCSYNNNNNENDIQKNNYIYKVDKCDIKEFNEIYQIIKNKYLNFTPKKYDKNDLFNNVVKNVVLNCYELQILPCLQKKDTLYALYWDNIYDCINIYPFCKYVNHITFFLLDLGLKVLLPYYEIDNLIHIHKLVRSSLNETIHLNKKNLEDTKNEMNCDTKNGYTFSKNIYNNNNNSIPLCSSIDMLNNENVIRNVSNITPSYLRNKIKSHISIYVCFVKECLNEMRGSSVMYLFDYLFSDIKKNDSNDTIKKYIKSIPIFAILSCDILYMKGKIQTYRYDKLGRIKEDKHIENMFEDNENKYEGNKNKYNKTADQKIDEMDYYNGYTIYTNNNNNNNNSNNNNSSSNNSNNSSNNNIDINNINIINNNDNLINVKREVNISRGTYNSHIIIHSNDIKTYNDDNKNSLNNFFDPKNNRDISLLCDDFVKIKLNHFDTENFLNFDNIHLIKYDEDQKIYCSKYFYMFDLSKVMFINTHLYSSGILSLLIETECILKLTFKNLIDILEYNLYPNIFHFCSTYKMKNKENMNKMNDIIKKTNDTFLNNYDYSNITKDVVVKHMDTLNINNSCDYNNKIEQGIEYFKIYSIYDNYMKIPYDINIIIYNRLLLDMVNDIYKEYSDMNFLENLKDFRLLITYDTLNNNRNTTYMYIHNINDIKDIINVNFIDPNVEQVLYSIGYRKIHNSLSNDSIFNQYLLNDYEDILLSLYRNMSCINWSDLNNTQIHTLLSAFLSNIKFNSNNISYLKPLPIFYSLIDSQFVNIISKNKKYIVIGTNYENLLLSIINEIFQKENNYNEDIMLSQGDNTTQRIKENYINKYYINNSTSTDKSVQDSNKIPTVLDNMNIGNQNIDEINTTGNNMNDDNFNYNIILSSIPKNEKTNSYILNSNEEINSTLIDNSYNIISNIMNSNSNNDNIYNIITSNTVENKLNLKYIFLHHSNINMDYWKYINIKYWYDYDIILYFFLNILKNCNSVHLFENILLFIYKEYERVYKKRFVENNTSSNQLNNMNDTNNIKNTIHSDISYRDFLINIISELKEIPLKFKANLKCSQLYNLNNDVYREFIYINKLYNFSKLQNFPYEQKFLESLNFHYIPNIMEINNFLLILINMLKQKGNNVIDKSAMEMIFNNINLDFSRYDTNYEEEHLNKKISVLLKYINENLKHLLSQKDENFTYLVNSLIGLLMHDQKFAEKIKTYDILFMYYTQKDKEIADIMNNTIKSKEINETTNEGDKNFINIKSE</sequence>